<dbReference type="PANTHER" id="PTHR45899:SF2">
    <property type="entry name" value="RHO GTPASE ACTIVATING PROTEIN AT 15B, ISOFORM C"/>
    <property type="match status" value="1"/>
</dbReference>
<keyword evidence="4" id="KW-1185">Reference proteome</keyword>
<organism evidence="3 4">
    <name type="scientific">Owenia fusiformis</name>
    <name type="common">Polychaete worm</name>
    <dbReference type="NCBI Taxonomy" id="6347"/>
    <lineage>
        <taxon>Eukaryota</taxon>
        <taxon>Metazoa</taxon>
        <taxon>Spiralia</taxon>
        <taxon>Lophotrochozoa</taxon>
        <taxon>Annelida</taxon>
        <taxon>Polychaeta</taxon>
        <taxon>Sedentaria</taxon>
        <taxon>Canalipalpata</taxon>
        <taxon>Sabellida</taxon>
        <taxon>Oweniida</taxon>
        <taxon>Oweniidae</taxon>
        <taxon>Owenia</taxon>
    </lineage>
</organism>
<gene>
    <name evidence="3" type="ORF">OFUS_LOCUS4340</name>
</gene>
<dbReference type="InterPro" id="IPR013761">
    <property type="entry name" value="SAM/pointed_sf"/>
</dbReference>
<dbReference type="InterPro" id="IPR029071">
    <property type="entry name" value="Ubiquitin-like_domsf"/>
</dbReference>
<feature type="compositionally biased region" description="Polar residues" evidence="2">
    <location>
        <begin position="465"/>
        <end position="491"/>
    </location>
</feature>
<dbReference type="GO" id="GO:0007165">
    <property type="term" value="P:signal transduction"/>
    <property type="evidence" value="ECO:0007669"/>
    <property type="project" value="InterPro"/>
</dbReference>
<dbReference type="Gene3D" id="1.10.555.10">
    <property type="entry name" value="Rho GTPase activation protein"/>
    <property type="match status" value="1"/>
</dbReference>
<keyword evidence="1" id="KW-0343">GTPase activation</keyword>
<dbReference type="InterPro" id="IPR001164">
    <property type="entry name" value="ArfGAP_dom"/>
</dbReference>
<feature type="region of interest" description="Disordered" evidence="2">
    <location>
        <begin position="342"/>
        <end position="364"/>
    </location>
</feature>
<dbReference type="InterPro" id="IPR011993">
    <property type="entry name" value="PH-like_dom_sf"/>
</dbReference>
<dbReference type="InterPro" id="IPR038508">
    <property type="entry name" value="ArfGAP_dom_sf"/>
</dbReference>
<protein>
    <submittedName>
        <fullName evidence="3">Uncharacterized protein</fullName>
    </submittedName>
</protein>
<dbReference type="InterPro" id="IPR001660">
    <property type="entry name" value="SAM"/>
</dbReference>
<dbReference type="CDD" id="cd17113">
    <property type="entry name" value="RA_ARAPs"/>
    <property type="match status" value="1"/>
</dbReference>
<dbReference type="Gene3D" id="1.10.220.150">
    <property type="entry name" value="Arf GTPase activating protein"/>
    <property type="match status" value="1"/>
</dbReference>
<feature type="region of interest" description="Disordered" evidence="2">
    <location>
        <begin position="423"/>
        <end position="572"/>
    </location>
</feature>
<dbReference type="PROSITE" id="PS50115">
    <property type="entry name" value="ARFGAP"/>
    <property type="match status" value="1"/>
</dbReference>
<dbReference type="InterPro" id="IPR052227">
    <property type="entry name" value="Arf-Rho-GAP_ANK-PH_domain"/>
</dbReference>
<dbReference type="InterPro" id="IPR000198">
    <property type="entry name" value="RhoGAP_dom"/>
</dbReference>
<dbReference type="SMART" id="SM00324">
    <property type="entry name" value="RhoGAP"/>
    <property type="match status" value="1"/>
</dbReference>
<dbReference type="CDD" id="cd00821">
    <property type="entry name" value="PH"/>
    <property type="match status" value="1"/>
</dbReference>
<dbReference type="GO" id="GO:0005096">
    <property type="term" value="F:GTPase activator activity"/>
    <property type="evidence" value="ECO:0007669"/>
    <property type="project" value="UniProtKB-KW"/>
</dbReference>
<evidence type="ECO:0000256" key="1">
    <source>
        <dbReference type="ARBA" id="ARBA00022468"/>
    </source>
</evidence>
<accession>A0A8J1XM09</accession>
<dbReference type="SMART" id="SM00454">
    <property type="entry name" value="SAM"/>
    <property type="match status" value="1"/>
</dbReference>
<evidence type="ECO:0000313" key="4">
    <source>
        <dbReference type="Proteomes" id="UP000749559"/>
    </source>
</evidence>
<dbReference type="Pfam" id="PF00620">
    <property type="entry name" value="RhoGAP"/>
    <property type="match status" value="1"/>
</dbReference>
<feature type="region of interest" description="Disordered" evidence="2">
    <location>
        <begin position="622"/>
        <end position="678"/>
    </location>
</feature>
<feature type="compositionally biased region" description="Basic residues" evidence="2">
    <location>
        <begin position="203"/>
        <end position="213"/>
    </location>
</feature>
<feature type="compositionally biased region" description="Pro residues" evidence="2">
    <location>
        <begin position="494"/>
        <end position="508"/>
    </location>
</feature>
<dbReference type="PROSITE" id="PS50238">
    <property type="entry name" value="RHOGAP"/>
    <property type="match status" value="1"/>
</dbReference>
<dbReference type="InterPro" id="IPR037278">
    <property type="entry name" value="ARFGAP/RecO"/>
</dbReference>
<evidence type="ECO:0000256" key="2">
    <source>
        <dbReference type="SAM" id="MobiDB-lite"/>
    </source>
</evidence>
<name>A0A8J1XM09_OWEFU</name>
<dbReference type="SUPFAM" id="SSF48350">
    <property type="entry name" value="GTPase activation domain, GAP"/>
    <property type="match status" value="1"/>
</dbReference>
<dbReference type="SUPFAM" id="SSF50729">
    <property type="entry name" value="PH domain-like"/>
    <property type="match status" value="5"/>
</dbReference>
<comment type="caution">
    <text evidence="3">The sequence shown here is derived from an EMBL/GenBank/DDBJ whole genome shotgun (WGS) entry which is preliminary data.</text>
</comment>
<dbReference type="Proteomes" id="UP000749559">
    <property type="component" value="Unassembled WGS sequence"/>
</dbReference>
<dbReference type="SUPFAM" id="SSF57863">
    <property type="entry name" value="ArfGap/RecO-like zinc finger"/>
    <property type="match status" value="1"/>
</dbReference>
<dbReference type="GO" id="GO:0005737">
    <property type="term" value="C:cytoplasm"/>
    <property type="evidence" value="ECO:0007669"/>
    <property type="project" value="TreeGrafter"/>
</dbReference>
<reference evidence="3" key="1">
    <citation type="submission" date="2022-03" db="EMBL/GenBank/DDBJ databases">
        <authorList>
            <person name="Martin C."/>
        </authorList>
    </citation>
    <scope>NUCLEOTIDE SEQUENCE</scope>
</reference>
<dbReference type="PROSITE" id="PS50003">
    <property type="entry name" value="PH_DOMAIN"/>
    <property type="match status" value="4"/>
</dbReference>
<dbReference type="Pfam" id="PF00536">
    <property type="entry name" value="SAM_1"/>
    <property type="match status" value="1"/>
</dbReference>
<dbReference type="InterPro" id="IPR008936">
    <property type="entry name" value="Rho_GTPase_activation_prot"/>
</dbReference>
<dbReference type="PANTHER" id="PTHR45899">
    <property type="entry name" value="RHO GTPASE ACTIVATING PROTEIN AT 15B, ISOFORM C"/>
    <property type="match status" value="1"/>
</dbReference>
<dbReference type="SUPFAM" id="SSF47769">
    <property type="entry name" value="SAM/Pointed domain"/>
    <property type="match status" value="1"/>
</dbReference>
<dbReference type="SUPFAM" id="SSF54236">
    <property type="entry name" value="Ubiquitin-like"/>
    <property type="match status" value="1"/>
</dbReference>
<feature type="compositionally biased region" description="Polar residues" evidence="2">
    <location>
        <begin position="342"/>
        <end position="360"/>
    </location>
</feature>
<dbReference type="SMART" id="SM00105">
    <property type="entry name" value="ArfGap"/>
    <property type="match status" value="1"/>
</dbReference>
<dbReference type="OrthoDB" id="29546at2759"/>
<dbReference type="EMBL" id="CAIIXF020000002">
    <property type="protein sequence ID" value="CAH1777279.1"/>
    <property type="molecule type" value="Genomic_DNA"/>
</dbReference>
<feature type="region of interest" description="Disordered" evidence="2">
    <location>
        <begin position="147"/>
        <end position="218"/>
    </location>
</feature>
<dbReference type="Pfam" id="PF00788">
    <property type="entry name" value="RA"/>
    <property type="match status" value="1"/>
</dbReference>
<dbReference type="Pfam" id="PF00169">
    <property type="entry name" value="PH"/>
    <property type="match status" value="2"/>
</dbReference>
<dbReference type="PROSITE" id="PS50105">
    <property type="entry name" value="SAM_DOMAIN"/>
    <property type="match status" value="1"/>
</dbReference>
<proteinExistence type="predicted"/>
<feature type="compositionally biased region" description="Polar residues" evidence="2">
    <location>
        <begin position="430"/>
        <end position="439"/>
    </location>
</feature>
<dbReference type="Gene3D" id="2.30.29.30">
    <property type="entry name" value="Pleckstrin-homology domain (PH domain)/Phosphotyrosine-binding domain (PTB)"/>
    <property type="match status" value="5"/>
</dbReference>
<dbReference type="PROSITE" id="PS50200">
    <property type="entry name" value="RA"/>
    <property type="match status" value="1"/>
</dbReference>
<dbReference type="InterPro" id="IPR001849">
    <property type="entry name" value="PH_domain"/>
</dbReference>
<dbReference type="InterPro" id="IPR000159">
    <property type="entry name" value="RA_dom"/>
</dbReference>
<dbReference type="PRINTS" id="PR00405">
    <property type="entry name" value="REVINTRACTNG"/>
</dbReference>
<dbReference type="Gene3D" id="1.10.150.50">
    <property type="entry name" value="Transcription Factor, Ets-1"/>
    <property type="match status" value="1"/>
</dbReference>
<evidence type="ECO:0000313" key="3">
    <source>
        <dbReference type="EMBL" id="CAH1777279.1"/>
    </source>
</evidence>
<sequence length="1866" mass="209922">MATTIEDWLKSFQLERYLSLFKDAGITELKQCIHLTEVDIDKLGITLPGHKKRLLMHLPKLSDLSLDLDHILEPPNKGLYSGDFDTTVEDQGIYENVQDTKTTGAIAGDDQGQIYANVEYTGPNTTLGIAPPILPQKTMKKREDINAKLGLGSQKPKIGKAPVPKPRTSKKPSSPVNVDNKDTTNKAVSTPKVPSPDSDQLKPKPKPVPRTRTKTSPTVMHLGGATVTESTDDDPIGLNTSLPTVLSVQNNYTINPLEVTEVKNSSDLKDNGNIHDNLKSKPVPLLLENTINNLLKENSQHIGEKSASHSPPDRQEVFKRLQEIKLPLDPKHSQELHLEGNNNTQADAFGSSKSTDLHSNTSDDDKLYFKTTFDSLNKLSSDDWEKKLSISVPLSKDNLVADSVAAEEETPYEAVWMMKGHKSPHALKPGSQTEQSASIGSKDPLAPFGKTDPFPELMSVEDSVSADTNGNESLSNRPSNLYFSEVNRQQSFNEPPPDFSPPPLPPGFTPQSDVFPDDSSIFPERRPPPSIPPFPEKYHAPQSDFNVKDSDSFDFQNGARETPSPDYSRSSFTDLASNRATYGLETEPKILVPEKLNQREEESIYAYTDGGTLQRNFDPLFATSEQTYEDPPMSKGTPNRQAPTPPGLPPRGQIDIPKTESPSYDVPEDVHPSGSSPIWRLDSVTSSVSEVELSEDSLSDGGEFYSSADFKPKVHVDIIGSPSVDTAPIKAKTGYLYKQGGKQGNKGWRKRWIIFNGVDLRYLENERSMESKRIIPASVMRNVEEIDVKSGDSKPYRFKLYTRDRIFIFAAQTKDDLNGWVKTLTQVVIQQMHQGQVDLDGGDMNQPDKEGYIRMDGTKGKVYLAIKGEKLCYYNTQNDFIVGTPVQDIDMKLTSVKEMGPRKLQLSTPQKHYMLIFDSVKECNAWKTALEKAIMDGLSDNQVIFEVYENEDNKICVDCGAPDPDWASINLGVVMCKQCAGIHRNMGVPMSKVRSLRMDHKDWTPYMLAIFSRVGNRRANNFWEFMAYDRDKITQKADSTTRQQYIFNKYKTKKFVKIHPLEGDQFALNEALCTAVQQPDVVATMELLFSGADIHAKSAVMENEGKSALELAKAAQEHVQVEFLFRNGAEVISDSPQPPLPSVESNNTISRLSLHDVPPPVAGPASPVPYIYKGYLHKTGANNKEFQKRWCVLECGCLSYYTDDKSTSAKDTIEKSEMLSISVTTSVKFEYAFELSTTKTGGRLYTFATDSKDDFDSWMSFITKSLAFLSAVEHTDDVTSAGFVWLRDGSTSDWEHTWFQLKGRCLGVATKDSVSYEEVDLRKIISIKKREGPDLNGCPEAFDKGLMFVVDMPQSRALYIQGDLRHETEMWYTLIHSVITSNSMLIDEQQLTQDNVPVVVAKCIDFLSTHGLQSEGIYRLAGSHTRITELLEEFTKDARSVVLKQDDYTVNDVANTLKRFFRSLKDPLMTLDLYARWVETSGIQDHDSKLQWYKHLLSELPEVNYNTLKALIFHLVAVVENEAENKMGAINLGSLFGPALMTLDDTGIRGGFSQTQYEISCLVDMLTYYEWLFEVKIQEKEKERKIQEALEKMKIAGQSNQSQAGDLLIAIYLYNNRDDPIANVKVPAQMTCQQLLDQLLKGGKVPAGTDKDWGLFEVICSGELERPVHCCERVLDVILRWASWDDKSRKDNFLCLKENLVYKFIGYVVEPQSSLFSEMYYSEKGRRAFKKLYFEFNQSKLSMKKDTKAAMASAEWRVEDMTIYMGTEKDRKPPTRWSFTFLVDSEREVRDPSYFGRSLCCDTEEEMYKWIAGMIHAQHPEGLTDVSEEAMKHHRPVSAVFSPPGIGRNPAKKSFFKKISSQLRRN</sequence>
<dbReference type="Gene3D" id="3.10.20.90">
    <property type="entry name" value="Phosphatidylinositol 3-kinase Catalytic Subunit, Chain A, domain 1"/>
    <property type="match status" value="1"/>
</dbReference>
<dbReference type="GO" id="GO:0005547">
    <property type="term" value="F:phosphatidylinositol-3,4,5-trisphosphate binding"/>
    <property type="evidence" value="ECO:0007669"/>
    <property type="project" value="TreeGrafter"/>
</dbReference>
<dbReference type="Pfam" id="PF01412">
    <property type="entry name" value="ArfGap"/>
    <property type="match status" value="1"/>
</dbReference>
<dbReference type="SMART" id="SM00233">
    <property type="entry name" value="PH"/>
    <property type="match status" value="5"/>
</dbReference>